<evidence type="ECO:0000256" key="2">
    <source>
        <dbReference type="SAM" id="Phobius"/>
    </source>
</evidence>
<evidence type="ECO:0000256" key="1">
    <source>
        <dbReference type="SAM" id="MobiDB-lite"/>
    </source>
</evidence>
<comment type="caution">
    <text evidence="3">The sequence shown here is derived from an EMBL/GenBank/DDBJ whole genome shotgun (WGS) entry which is preliminary data.</text>
</comment>
<keyword evidence="2" id="KW-0812">Transmembrane</keyword>
<sequence>MSNYKRSGGKTRLRVGGDMSPEGADKAGMMLAKAAMYTGVMIGAAALISAVGVILQVII</sequence>
<dbReference type="AlphaFoldDB" id="A0A433L882"/>
<keyword evidence="2" id="KW-1133">Transmembrane helix</keyword>
<keyword evidence="4" id="KW-1185">Reference proteome</keyword>
<keyword evidence="2" id="KW-0472">Membrane</keyword>
<feature type="transmembrane region" description="Helical" evidence="2">
    <location>
        <begin position="34"/>
        <end position="58"/>
    </location>
</feature>
<proteinExistence type="predicted"/>
<name>A0A433L882_9GAMM</name>
<dbReference type="Proteomes" id="UP000286912">
    <property type="component" value="Unassembled WGS sequence"/>
</dbReference>
<dbReference type="EMBL" id="RZHD01000010">
    <property type="protein sequence ID" value="RUR43372.1"/>
    <property type="molecule type" value="Genomic_DNA"/>
</dbReference>
<evidence type="ECO:0000313" key="3">
    <source>
        <dbReference type="EMBL" id="RUR43372.1"/>
    </source>
</evidence>
<accession>A0A433L882</accession>
<organism evidence="3 4">
    <name type="scientific">Vreelandella populi</name>
    <dbReference type="NCBI Taxonomy" id="2498858"/>
    <lineage>
        <taxon>Bacteria</taxon>
        <taxon>Pseudomonadati</taxon>
        <taxon>Pseudomonadota</taxon>
        <taxon>Gammaproteobacteria</taxon>
        <taxon>Oceanospirillales</taxon>
        <taxon>Halomonadaceae</taxon>
        <taxon>Vreelandella</taxon>
    </lineage>
</organism>
<gene>
    <name evidence="3" type="ORF">ELY37_16780</name>
</gene>
<feature type="region of interest" description="Disordered" evidence="1">
    <location>
        <begin position="1"/>
        <end position="20"/>
    </location>
</feature>
<evidence type="ECO:0000313" key="4">
    <source>
        <dbReference type="Proteomes" id="UP000286912"/>
    </source>
</evidence>
<protein>
    <submittedName>
        <fullName evidence="3">Uncharacterized protein</fullName>
    </submittedName>
</protein>
<reference evidence="3 4" key="1">
    <citation type="submission" date="2018-12" db="EMBL/GenBank/DDBJ databases">
        <title>three novel Halomonas strain isolated from plants.</title>
        <authorList>
            <person name="Sun C."/>
        </authorList>
    </citation>
    <scope>NUCLEOTIDE SEQUENCE [LARGE SCALE GENOMIC DNA]</scope>
    <source>
        <strain evidence="3 4">RC</strain>
    </source>
</reference>
<dbReference type="RefSeq" id="WP_126981954.1">
    <property type="nucleotide sequence ID" value="NZ_RZHD01000010.1"/>
</dbReference>